<sequence length="224" mass="24726">MAPDGKFVNIECDLQDFESVRRAAAEIKSKYRKLYCLSLNAGIVAMPDKATKDGFDVQMQTNHLSHFLLAAELMPLLEAEAQESGDARIVTHTSMGRLHTRNRCLEEKYFGRNGGNLGGNSTDFMGDGCFARYFQTKLANTVFTYSLHEKLKKRGSKVRSISAHPGGSQTNFADHLPHMASSVSTFQSQEDGSMGLLTAMVSLGRSSMDPLVPLLRNPYLPKES</sequence>
<comment type="caution">
    <text evidence="3">The sequence shown here is derived from an EMBL/GenBank/DDBJ whole genome shotgun (WGS) entry which is preliminary data.</text>
</comment>
<dbReference type="Pfam" id="PF00106">
    <property type="entry name" value="adh_short"/>
    <property type="match status" value="1"/>
</dbReference>
<proteinExistence type="inferred from homology"/>
<dbReference type="InterPro" id="IPR036291">
    <property type="entry name" value="NAD(P)-bd_dom_sf"/>
</dbReference>
<gene>
    <name evidence="3" type="ORF">SNAT2548_LOCUS25574</name>
</gene>
<dbReference type="InterPro" id="IPR002347">
    <property type="entry name" value="SDR_fam"/>
</dbReference>
<keyword evidence="2" id="KW-0560">Oxidoreductase</keyword>
<name>A0A812S1L6_9DINO</name>
<dbReference type="PANTHER" id="PTHR24320">
    <property type="entry name" value="RETINOL DEHYDROGENASE"/>
    <property type="match status" value="1"/>
</dbReference>
<reference evidence="3" key="1">
    <citation type="submission" date="2021-02" db="EMBL/GenBank/DDBJ databases">
        <authorList>
            <person name="Dougan E. K."/>
            <person name="Rhodes N."/>
            <person name="Thang M."/>
            <person name="Chan C."/>
        </authorList>
    </citation>
    <scope>NUCLEOTIDE SEQUENCE</scope>
</reference>
<evidence type="ECO:0000313" key="4">
    <source>
        <dbReference type="Proteomes" id="UP000604046"/>
    </source>
</evidence>
<dbReference type="Proteomes" id="UP000604046">
    <property type="component" value="Unassembled WGS sequence"/>
</dbReference>
<protein>
    <recommendedName>
        <fullName evidence="5">Protochlorophyllide reductase</fullName>
    </recommendedName>
</protein>
<comment type="similarity">
    <text evidence="1">Belongs to the short-chain dehydrogenases/reductases (SDR) family.</text>
</comment>
<keyword evidence="4" id="KW-1185">Reference proteome</keyword>
<evidence type="ECO:0008006" key="5">
    <source>
        <dbReference type="Google" id="ProtNLM"/>
    </source>
</evidence>
<accession>A0A812S1L6</accession>
<dbReference type="OrthoDB" id="10265294at2759"/>
<dbReference type="Gene3D" id="3.40.50.720">
    <property type="entry name" value="NAD(P)-binding Rossmann-like Domain"/>
    <property type="match status" value="1"/>
</dbReference>
<evidence type="ECO:0000256" key="1">
    <source>
        <dbReference type="ARBA" id="ARBA00006484"/>
    </source>
</evidence>
<evidence type="ECO:0000256" key="2">
    <source>
        <dbReference type="ARBA" id="ARBA00023002"/>
    </source>
</evidence>
<dbReference type="SUPFAM" id="SSF51735">
    <property type="entry name" value="NAD(P)-binding Rossmann-fold domains"/>
    <property type="match status" value="1"/>
</dbReference>
<evidence type="ECO:0000313" key="3">
    <source>
        <dbReference type="EMBL" id="CAE7460651.1"/>
    </source>
</evidence>
<dbReference type="GO" id="GO:0016491">
    <property type="term" value="F:oxidoreductase activity"/>
    <property type="evidence" value="ECO:0007669"/>
    <property type="project" value="UniProtKB-KW"/>
</dbReference>
<dbReference type="EMBL" id="CAJNDS010002401">
    <property type="protein sequence ID" value="CAE7460651.1"/>
    <property type="molecule type" value="Genomic_DNA"/>
</dbReference>
<organism evidence="3 4">
    <name type="scientific">Symbiodinium natans</name>
    <dbReference type="NCBI Taxonomy" id="878477"/>
    <lineage>
        <taxon>Eukaryota</taxon>
        <taxon>Sar</taxon>
        <taxon>Alveolata</taxon>
        <taxon>Dinophyceae</taxon>
        <taxon>Suessiales</taxon>
        <taxon>Symbiodiniaceae</taxon>
        <taxon>Symbiodinium</taxon>
    </lineage>
</organism>
<dbReference type="AlphaFoldDB" id="A0A812S1L6"/>
<dbReference type="PANTHER" id="PTHR24320:SF148">
    <property type="entry name" value="NAD(P)-BINDING ROSSMANN-FOLD SUPERFAMILY PROTEIN"/>
    <property type="match status" value="1"/>
</dbReference>